<sequence length="495" mass="54705">MPLDTHSESPPPPGSGSAPMTSEPEAPAQQPGQRPPRRRISRSTQFVLAASIILGLTMTLVGQVVSTTVERAAVQSAAEAGAVYMEAFLEPFVQELVVANELSRQSIEAIDRLMVNGSLNRHVVSVKVWRADGKVLYSTDKSMVGKTFATDEIAEALRGRIVTGLEELDEDENQFERRLNTPLYEIYAPLREFGTGRILAVGEFYEQAEALEREISNVRRQVWAVVGAATLAMLILLFVIVRRGDRIIDQQQTALHQRVREQARLHARNTVLQRRINTANHEFSRVNELTMRRIGADLHDGPAQLLTLILVMLDDFAEQQKERGEPVTDSQDSTYEVMRSAAADALREIRAISRGLVLPEIGDLTLDEELHLVAQRHEQRTSTQVRLELGSLPAHAPLPLKFCIYRFVQEGLTNAYRHAGGQGQRVSAQYRNGQLTVEVADAGPGIAKADMLAECLGNTRLGLAGMRYRVEALGGHFHVSSVPGQGTTLTAQFKL</sequence>
<dbReference type="SUPFAM" id="SSF55874">
    <property type="entry name" value="ATPase domain of HSP90 chaperone/DNA topoisomerase II/histidine kinase"/>
    <property type="match status" value="1"/>
</dbReference>
<evidence type="ECO:0000256" key="9">
    <source>
        <dbReference type="ARBA" id="ARBA00022490"/>
    </source>
</evidence>
<evidence type="ECO:0000256" key="21">
    <source>
        <dbReference type="ARBA" id="ARBA00024827"/>
    </source>
</evidence>
<dbReference type="Proteomes" id="UP000717995">
    <property type="component" value="Unassembled WGS sequence"/>
</dbReference>
<evidence type="ECO:0000256" key="15">
    <source>
        <dbReference type="ARBA" id="ARBA00022777"/>
    </source>
</evidence>
<evidence type="ECO:0000256" key="12">
    <source>
        <dbReference type="ARBA" id="ARBA00022692"/>
    </source>
</evidence>
<name>A0ABS2I9I6_9GAMM</name>
<dbReference type="PANTHER" id="PTHR24421">
    <property type="entry name" value="NITRATE/NITRITE SENSOR PROTEIN NARX-RELATED"/>
    <property type="match status" value="1"/>
</dbReference>
<evidence type="ECO:0000256" key="8">
    <source>
        <dbReference type="ARBA" id="ARBA00022485"/>
    </source>
</evidence>
<keyword evidence="20" id="KW-0411">Iron-sulfur</keyword>
<keyword evidence="15 26" id="KW-0418">Kinase</keyword>
<dbReference type="EC" id="2.7.13.3" evidence="5"/>
<dbReference type="InterPro" id="IPR050482">
    <property type="entry name" value="Sensor_HK_TwoCompSys"/>
</dbReference>
<comment type="subcellular location">
    <subcellularLocation>
        <location evidence="4">Cell membrane</location>
        <topology evidence="4">Multi-pass membrane protein</topology>
    </subcellularLocation>
    <subcellularLocation>
        <location evidence="3">Cytoplasm</location>
    </subcellularLocation>
</comment>
<dbReference type="InterPro" id="IPR036890">
    <property type="entry name" value="HATPase_C_sf"/>
</dbReference>
<keyword evidence="9" id="KW-0963">Cytoplasm</keyword>
<evidence type="ECO:0000256" key="10">
    <source>
        <dbReference type="ARBA" id="ARBA00022553"/>
    </source>
</evidence>
<keyword evidence="18" id="KW-0408">Iron</keyword>
<evidence type="ECO:0000259" key="25">
    <source>
        <dbReference type="PROSITE" id="PS50109"/>
    </source>
</evidence>
<gene>
    <name evidence="26" type="ORF">JQX08_02810</name>
</gene>
<dbReference type="Pfam" id="PF07730">
    <property type="entry name" value="HisKA_3"/>
    <property type="match status" value="1"/>
</dbReference>
<reference evidence="26 27" key="1">
    <citation type="submission" date="2021-02" db="EMBL/GenBank/DDBJ databases">
        <authorList>
            <person name="Lee D.-H."/>
        </authorList>
    </citation>
    <scope>NUCLEOTIDE SEQUENCE [LARGE SCALE GENOMIC DNA]</scope>
    <source>
        <strain evidence="26 27">UL073</strain>
    </source>
</reference>
<keyword evidence="11" id="KW-0808">Transferase</keyword>
<evidence type="ECO:0000256" key="6">
    <source>
        <dbReference type="ARBA" id="ARBA00017322"/>
    </source>
</evidence>
<evidence type="ECO:0000256" key="16">
    <source>
        <dbReference type="ARBA" id="ARBA00022840"/>
    </source>
</evidence>
<feature type="compositionally biased region" description="Low complexity" evidence="23">
    <location>
        <begin position="15"/>
        <end position="32"/>
    </location>
</feature>
<evidence type="ECO:0000256" key="7">
    <source>
        <dbReference type="ARBA" id="ARBA00022475"/>
    </source>
</evidence>
<evidence type="ECO:0000256" key="17">
    <source>
        <dbReference type="ARBA" id="ARBA00022989"/>
    </source>
</evidence>
<dbReference type="InterPro" id="IPR029151">
    <property type="entry name" value="Sensor-like_sf"/>
</dbReference>
<evidence type="ECO:0000256" key="20">
    <source>
        <dbReference type="ARBA" id="ARBA00023014"/>
    </source>
</evidence>
<keyword evidence="19" id="KW-0902">Two-component regulatory system</keyword>
<comment type="catalytic activity">
    <reaction evidence="1">
        <text>ATP + protein L-histidine = ADP + protein N-phospho-L-histidine.</text>
        <dbReference type="EC" id="2.7.13.3"/>
    </reaction>
</comment>
<comment type="caution">
    <text evidence="26">The sequence shown here is derived from an EMBL/GenBank/DDBJ whole genome shotgun (WGS) entry which is preliminary data.</text>
</comment>
<comment type="function">
    <text evidence="21">Member of the two-component regulatory system NreB/NreC involved in the control of dissimilatory nitrate/nitrite reduction in response to oxygen. NreB functions as a direct oxygen sensor histidine kinase which is autophosphorylated, in the absence of oxygen, probably at the conserved histidine residue, and transfers its phosphate group probably to a conserved aspartate residue of NreC. NreB/NreC activates the expression of the nitrate (narGHJI) and nitrite (nir) reductase operons, as well as the putative nitrate transporter gene narT.</text>
</comment>
<feature type="transmembrane region" description="Helical" evidence="24">
    <location>
        <begin position="222"/>
        <end position="241"/>
    </location>
</feature>
<evidence type="ECO:0000256" key="18">
    <source>
        <dbReference type="ARBA" id="ARBA00023004"/>
    </source>
</evidence>
<dbReference type="InterPro" id="IPR004358">
    <property type="entry name" value="Sig_transdc_His_kin-like_C"/>
</dbReference>
<dbReference type="PRINTS" id="PR00344">
    <property type="entry name" value="BCTRLSENSOR"/>
</dbReference>
<dbReference type="SUPFAM" id="SSF103190">
    <property type="entry name" value="Sensory domain-like"/>
    <property type="match status" value="1"/>
</dbReference>
<evidence type="ECO:0000256" key="5">
    <source>
        <dbReference type="ARBA" id="ARBA00012438"/>
    </source>
</evidence>
<evidence type="ECO:0000256" key="4">
    <source>
        <dbReference type="ARBA" id="ARBA00004651"/>
    </source>
</evidence>
<dbReference type="InterPro" id="IPR011712">
    <property type="entry name" value="Sig_transdc_His_kin_sub3_dim/P"/>
</dbReference>
<keyword evidence="10" id="KW-0597">Phosphoprotein</keyword>
<evidence type="ECO:0000256" key="19">
    <source>
        <dbReference type="ARBA" id="ARBA00023012"/>
    </source>
</evidence>
<dbReference type="PROSITE" id="PS50109">
    <property type="entry name" value="HIS_KIN"/>
    <property type="match status" value="1"/>
</dbReference>
<comment type="cofactor">
    <cofactor evidence="2">
        <name>[4Fe-4S] cluster</name>
        <dbReference type="ChEBI" id="CHEBI:49883"/>
    </cofactor>
</comment>
<dbReference type="Gene3D" id="3.30.565.10">
    <property type="entry name" value="Histidine kinase-like ATPase, C-terminal domain"/>
    <property type="match status" value="1"/>
</dbReference>
<evidence type="ECO:0000256" key="24">
    <source>
        <dbReference type="SAM" id="Phobius"/>
    </source>
</evidence>
<keyword evidence="14" id="KW-0547">Nucleotide-binding</keyword>
<evidence type="ECO:0000256" key="13">
    <source>
        <dbReference type="ARBA" id="ARBA00022723"/>
    </source>
</evidence>
<dbReference type="PANTHER" id="PTHR24421:SF10">
    <property type="entry name" value="NITRATE_NITRITE SENSOR PROTEIN NARQ"/>
    <property type="match status" value="1"/>
</dbReference>
<keyword evidence="13" id="KW-0479">Metal-binding</keyword>
<evidence type="ECO:0000256" key="2">
    <source>
        <dbReference type="ARBA" id="ARBA00001966"/>
    </source>
</evidence>
<evidence type="ECO:0000313" key="27">
    <source>
        <dbReference type="Proteomes" id="UP000717995"/>
    </source>
</evidence>
<dbReference type="InterPro" id="IPR003594">
    <property type="entry name" value="HATPase_dom"/>
</dbReference>
<evidence type="ECO:0000256" key="11">
    <source>
        <dbReference type="ARBA" id="ARBA00022679"/>
    </source>
</evidence>
<dbReference type="EMBL" id="JAFEUP010000001">
    <property type="protein sequence ID" value="MBM7059627.1"/>
    <property type="molecule type" value="Genomic_DNA"/>
</dbReference>
<evidence type="ECO:0000256" key="3">
    <source>
        <dbReference type="ARBA" id="ARBA00004496"/>
    </source>
</evidence>
<evidence type="ECO:0000256" key="1">
    <source>
        <dbReference type="ARBA" id="ARBA00000085"/>
    </source>
</evidence>
<organism evidence="26 27">
    <name type="scientific">Zestomonas insulae</name>
    <dbReference type="NCBI Taxonomy" id="2809017"/>
    <lineage>
        <taxon>Bacteria</taxon>
        <taxon>Pseudomonadati</taxon>
        <taxon>Pseudomonadota</taxon>
        <taxon>Gammaproteobacteria</taxon>
        <taxon>Pseudomonadales</taxon>
        <taxon>Pseudomonadaceae</taxon>
        <taxon>Zestomonas</taxon>
    </lineage>
</organism>
<proteinExistence type="predicted"/>
<keyword evidence="8" id="KW-0004">4Fe-4S</keyword>
<evidence type="ECO:0000313" key="26">
    <source>
        <dbReference type="EMBL" id="MBM7059627.1"/>
    </source>
</evidence>
<dbReference type="Pfam" id="PF02518">
    <property type="entry name" value="HATPase_c"/>
    <property type="match status" value="1"/>
</dbReference>
<dbReference type="GO" id="GO:0016301">
    <property type="term" value="F:kinase activity"/>
    <property type="evidence" value="ECO:0007669"/>
    <property type="project" value="UniProtKB-KW"/>
</dbReference>
<feature type="transmembrane region" description="Helical" evidence="24">
    <location>
        <begin position="46"/>
        <end position="65"/>
    </location>
</feature>
<keyword evidence="27" id="KW-1185">Reference proteome</keyword>
<keyword evidence="17 24" id="KW-1133">Transmembrane helix</keyword>
<feature type="domain" description="Histidine kinase" evidence="25">
    <location>
        <begin position="404"/>
        <end position="495"/>
    </location>
</feature>
<keyword evidence="12 24" id="KW-0812">Transmembrane</keyword>
<evidence type="ECO:0000256" key="14">
    <source>
        <dbReference type="ARBA" id="ARBA00022741"/>
    </source>
</evidence>
<dbReference type="InterPro" id="IPR005467">
    <property type="entry name" value="His_kinase_dom"/>
</dbReference>
<accession>A0ABS2I9I6</accession>
<keyword evidence="7" id="KW-1003">Cell membrane</keyword>
<keyword evidence="16" id="KW-0067">ATP-binding</keyword>
<protein>
    <recommendedName>
        <fullName evidence="6">Oxygen sensor histidine kinase NreB</fullName>
        <ecNumber evidence="5">2.7.13.3</ecNumber>
    </recommendedName>
    <alternativeName>
        <fullName evidence="22">Nitrogen regulation protein B</fullName>
    </alternativeName>
</protein>
<dbReference type="CDD" id="cd16917">
    <property type="entry name" value="HATPase_UhpB-NarQ-NarX-like"/>
    <property type="match status" value="1"/>
</dbReference>
<dbReference type="Gene3D" id="1.20.5.1930">
    <property type="match status" value="1"/>
</dbReference>
<keyword evidence="24" id="KW-0472">Membrane</keyword>
<evidence type="ECO:0000256" key="22">
    <source>
        <dbReference type="ARBA" id="ARBA00030800"/>
    </source>
</evidence>
<feature type="region of interest" description="Disordered" evidence="23">
    <location>
        <begin position="1"/>
        <end position="40"/>
    </location>
</feature>
<evidence type="ECO:0000256" key="23">
    <source>
        <dbReference type="SAM" id="MobiDB-lite"/>
    </source>
</evidence>